<dbReference type="InterPro" id="IPR007487">
    <property type="entry name" value="ABC_transpt-TYRBP-like"/>
</dbReference>
<organism evidence="3 4">
    <name type="scientific">Thermatribacter velox</name>
    <dbReference type="NCBI Taxonomy" id="3039681"/>
    <lineage>
        <taxon>Bacteria</taxon>
        <taxon>Pseudomonadati</taxon>
        <taxon>Atribacterota</taxon>
        <taxon>Atribacteria</taxon>
        <taxon>Atribacterales</taxon>
        <taxon>Thermatribacteraceae</taxon>
        <taxon>Thermatribacter</taxon>
    </lineage>
</organism>
<dbReference type="Proteomes" id="UP001461341">
    <property type="component" value="Chromosome"/>
</dbReference>
<gene>
    <name evidence="3" type="ORF">QBE54_05600</name>
</gene>
<dbReference type="InterPro" id="IPR028082">
    <property type="entry name" value="Peripla_BP_I"/>
</dbReference>
<keyword evidence="1" id="KW-0175">Coiled coil</keyword>
<evidence type="ECO:0000313" key="3">
    <source>
        <dbReference type="EMBL" id="WZL77188.1"/>
    </source>
</evidence>
<feature type="chain" id="PRO_5046960854" evidence="2">
    <location>
        <begin position="24"/>
        <end position="337"/>
    </location>
</feature>
<evidence type="ECO:0000256" key="1">
    <source>
        <dbReference type="SAM" id="Coils"/>
    </source>
</evidence>
<reference evidence="3 4" key="1">
    <citation type="submission" date="2023-03" db="EMBL/GenBank/DDBJ databases">
        <title>Novel Species.</title>
        <authorList>
            <person name="Ma S."/>
        </authorList>
    </citation>
    <scope>NUCLEOTIDE SEQUENCE [LARGE SCALE GENOMIC DNA]</scope>
    <source>
        <strain evidence="3 4">B11</strain>
    </source>
</reference>
<dbReference type="PANTHER" id="PTHR35271">
    <property type="entry name" value="ABC TRANSPORTER, SUBSTRATE-BINDING LIPOPROTEIN-RELATED"/>
    <property type="match status" value="1"/>
</dbReference>
<evidence type="ECO:0000256" key="2">
    <source>
        <dbReference type="SAM" id="SignalP"/>
    </source>
</evidence>
<keyword evidence="4" id="KW-1185">Reference proteome</keyword>
<protein>
    <submittedName>
        <fullName evidence="3">ABC transporter substrate-binding protein</fullName>
    </submittedName>
</protein>
<proteinExistence type="predicted"/>
<keyword evidence="2" id="KW-0732">Signal</keyword>
<dbReference type="EMBL" id="CP121689">
    <property type="protein sequence ID" value="WZL77188.1"/>
    <property type="molecule type" value="Genomic_DNA"/>
</dbReference>
<dbReference type="Gene3D" id="3.40.50.2300">
    <property type="match status" value="2"/>
</dbReference>
<dbReference type="SUPFAM" id="SSF53822">
    <property type="entry name" value="Periplasmic binding protein-like I"/>
    <property type="match status" value="1"/>
</dbReference>
<name>A0ABZ2YFS7_9BACT</name>
<sequence>MKKFALFALVFLFMAMIVSPAMSQDKVKIGIMQIVDHPALNAVRDGLIDALKEEFGYVEGENIEYDIQSAQGDVATANTIARKFVAEKVDLIVSIATPTSQAAANATKEIPIVFSAVTDPVSAGLVESLEHPGGNITGVSDMTPVDKQIELIKYLFKDAKRVGTLYNAGEVNSVVTNEMAKEACAANGLELLEATVASTADVAMAAQTLVRKVDAVYVSTDNTVVSALDAVAKACNEAKVPLILADPTTVEKGALLALGFDYYLHGRQTAAIVARVLKGENPGDIPVQFAQKLVLLVNPETAKVLGMNIDELRAQLEQYVRDMEEKGVEVNLQFLSE</sequence>
<dbReference type="CDD" id="cd06325">
    <property type="entry name" value="PBP1_ABC_unchar_transporter"/>
    <property type="match status" value="1"/>
</dbReference>
<feature type="signal peptide" evidence="2">
    <location>
        <begin position="1"/>
        <end position="23"/>
    </location>
</feature>
<accession>A0ABZ2YFS7</accession>
<dbReference type="RefSeq" id="WP_369019354.1">
    <property type="nucleotide sequence ID" value="NZ_CP121689.1"/>
</dbReference>
<dbReference type="Pfam" id="PF04392">
    <property type="entry name" value="ABC_sub_bind"/>
    <property type="match status" value="1"/>
</dbReference>
<feature type="coiled-coil region" evidence="1">
    <location>
        <begin position="302"/>
        <end position="329"/>
    </location>
</feature>
<evidence type="ECO:0000313" key="4">
    <source>
        <dbReference type="Proteomes" id="UP001461341"/>
    </source>
</evidence>
<dbReference type="PANTHER" id="PTHR35271:SF1">
    <property type="entry name" value="ABC TRANSPORTER, SUBSTRATE-BINDING LIPOPROTEIN"/>
    <property type="match status" value="1"/>
</dbReference>